<accession>A0A2N8Z8V6</accession>
<dbReference type="PIRSF" id="PIRSF028101">
    <property type="entry name" value="UCP028101"/>
    <property type="match status" value="1"/>
</dbReference>
<name>A0A2N8Z8V6_9VIBR</name>
<dbReference type="KEGG" id="vta:A0347"/>
<dbReference type="EMBL" id="LT960611">
    <property type="protein sequence ID" value="SON48326.1"/>
    <property type="molecule type" value="Genomic_DNA"/>
</dbReference>
<evidence type="ECO:0000313" key="1">
    <source>
        <dbReference type="EMBL" id="SON48326.1"/>
    </source>
</evidence>
<organism evidence="1 2">
    <name type="scientific">Vibrio tapetis subsp. tapetis</name>
    <dbReference type="NCBI Taxonomy" id="1671868"/>
    <lineage>
        <taxon>Bacteria</taxon>
        <taxon>Pseudomonadati</taxon>
        <taxon>Pseudomonadota</taxon>
        <taxon>Gammaproteobacteria</taxon>
        <taxon>Vibrionales</taxon>
        <taxon>Vibrionaceae</taxon>
        <taxon>Vibrio</taxon>
    </lineage>
</organism>
<dbReference type="AlphaFoldDB" id="A0A2N8Z8V6"/>
<gene>
    <name evidence="1" type="ORF">VTAP4600_A0347</name>
</gene>
<proteinExistence type="predicted"/>
<dbReference type="InterPro" id="IPR008311">
    <property type="entry name" value="UCP028101"/>
</dbReference>
<protein>
    <recommendedName>
        <fullName evidence="3">DUF1513 domain-containing protein</fullName>
    </recommendedName>
</protein>
<dbReference type="Proteomes" id="UP000235828">
    <property type="component" value="Chromosome A"/>
</dbReference>
<dbReference type="SUPFAM" id="SSF82171">
    <property type="entry name" value="DPP6 N-terminal domain-like"/>
    <property type="match status" value="1"/>
</dbReference>
<sequence>MWLSSSELLWGSMQLMVTDQTRRRLLQAAFWGVALPLPTTFGCASVNADKKPALIGCAISGRDRYQVVIADHRGQPIAVHPLPKRGHGVAVQPNGTQAVAFARRPGDYFQPFDYESGEMKPLVVPEADRHFYGHGVYSKDGEYLFVTEGDKTTSRGIIGVYQVSNGYKKIDEWSGFGIGPHEVILLENNQLAIGVGGVHTLGRTPQNLESMMPSLSYLNMAGELVDQVGLPDHQLSIRHLATDANGAVYCGQQYRGEPDNYPSLVAVHSGLSSGGKGKSGLKMLNAEPEEWARFNHYIASIAVHENTLIATSPRGNCYGIWDLASNKLLELSALPDASGAVASEDGFWLSSGAAKVVHQAYDQPRQTLSSNIYWDNHWSVI</sequence>
<evidence type="ECO:0000313" key="2">
    <source>
        <dbReference type="Proteomes" id="UP000235828"/>
    </source>
</evidence>
<reference evidence="1 2" key="1">
    <citation type="submission" date="2017-10" db="EMBL/GenBank/DDBJ databases">
        <authorList>
            <person name="Banno H."/>
            <person name="Chua N.-H."/>
        </authorList>
    </citation>
    <scope>NUCLEOTIDE SEQUENCE [LARGE SCALE GENOMIC DNA]</scope>
    <source>
        <strain evidence="1">Vibrio tapetis CECT4600</strain>
    </source>
</reference>
<keyword evidence="2" id="KW-1185">Reference proteome</keyword>
<dbReference type="Pfam" id="PF07433">
    <property type="entry name" value="DUF1513"/>
    <property type="match status" value="1"/>
</dbReference>
<evidence type="ECO:0008006" key="3">
    <source>
        <dbReference type="Google" id="ProtNLM"/>
    </source>
</evidence>